<dbReference type="GO" id="GO:0005737">
    <property type="term" value="C:cytoplasm"/>
    <property type="evidence" value="ECO:0007669"/>
    <property type="project" value="TreeGrafter"/>
</dbReference>
<dbReference type="InterPro" id="IPR037944">
    <property type="entry name" value="PRX5-like"/>
</dbReference>
<dbReference type="RefSeq" id="WP_189678209.1">
    <property type="nucleotide sequence ID" value="NZ_BNCJ01000001.1"/>
</dbReference>
<dbReference type="GO" id="GO:0045454">
    <property type="term" value="P:cell redox homeostasis"/>
    <property type="evidence" value="ECO:0007669"/>
    <property type="project" value="TreeGrafter"/>
</dbReference>
<dbReference type="AlphaFoldDB" id="A0A8J3M3P1"/>
<name>A0A8J3M3P1_9RHOB</name>
<sequence length="162" mass="16710">MPISKGDTLPEATLVQIGEKGPEAVALADKVKGRKVVIFAVPGAYTPTCSMAHVPSFIRTKDQLAAKGVDEVICVSVNDPFVMKAWGEATGATAAGITMLGDPTSAFTKAIGMDFDAPPAGLLGRSKRYAMLVEDGKVSILNEEPAAGQCDISGGESMLAAL</sequence>
<accession>A0A8J3M3P1</accession>
<comment type="caution">
    <text evidence="8">The sequence shown here is derived from an EMBL/GenBank/DDBJ whole genome shotgun (WGS) entry which is preliminary data.</text>
</comment>
<evidence type="ECO:0000313" key="8">
    <source>
        <dbReference type="EMBL" id="GHF34521.1"/>
    </source>
</evidence>
<dbReference type="InterPro" id="IPR036249">
    <property type="entry name" value="Thioredoxin-like_sf"/>
</dbReference>
<dbReference type="Gene3D" id="3.40.30.10">
    <property type="entry name" value="Glutaredoxin"/>
    <property type="match status" value="1"/>
</dbReference>
<evidence type="ECO:0000256" key="4">
    <source>
        <dbReference type="ARBA" id="ARBA00023284"/>
    </source>
</evidence>
<dbReference type="EMBL" id="BNCJ01000001">
    <property type="protein sequence ID" value="GHF34521.1"/>
    <property type="molecule type" value="Genomic_DNA"/>
</dbReference>
<evidence type="ECO:0000256" key="3">
    <source>
        <dbReference type="ARBA" id="ARBA00023002"/>
    </source>
</evidence>
<dbReference type="EC" id="1.11.1.27" evidence="6"/>
<keyword evidence="4 6" id="KW-0676">Redox-active center</keyword>
<comment type="catalytic activity">
    <reaction evidence="6">
        <text>a hydroperoxide + 2 glutathione = an alcohol + glutathione disulfide + H2O</text>
        <dbReference type="Rhea" id="RHEA:62632"/>
        <dbReference type="ChEBI" id="CHEBI:15377"/>
        <dbReference type="ChEBI" id="CHEBI:30879"/>
        <dbReference type="ChEBI" id="CHEBI:35924"/>
        <dbReference type="ChEBI" id="CHEBI:57925"/>
        <dbReference type="ChEBI" id="CHEBI:58297"/>
        <dbReference type="EC" id="1.11.1.27"/>
    </reaction>
</comment>
<dbReference type="PROSITE" id="PS51352">
    <property type="entry name" value="THIOREDOXIN_2"/>
    <property type="match status" value="1"/>
</dbReference>
<feature type="active site" description="Cysteine sulfenic acid (-SOH) intermediate" evidence="5">
    <location>
        <position position="49"/>
    </location>
</feature>
<evidence type="ECO:0000256" key="1">
    <source>
        <dbReference type="ARBA" id="ARBA00022559"/>
    </source>
</evidence>
<evidence type="ECO:0000313" key="9">
    <source>
        <dbReference type="Proteomes" id="UP000626220"/>
    </source>
</evidence>
<dbReference type="FunFam" id="3.40.30.10:FF:000020">
    <property type="entry name" value="Peroxiredoxin"/>
    <property type="match status" value="1"/>
</dbReference>
<keyword evidence="1 6" id="KW-0575">Peroxidase</keyword>
<evidence type="ECO:0000256" key="6">
    <source>
        <dbReference type="RuleBase" id="RU366011"/>
    </source>
</evidence>
<comment type="function">
    <text evidence="6">Thiol-specific peroxidase that catalyzes the reduction of hydrogen peroxide and organic hydroperoxides to water and alcohols, respectively. Plays a role in cell protection against oxidative stress by detoxifying peroxides.</text>
</comment>
<evidence type="ECO:0000256" key="2">
    <source>
        <dbReference type="ARBA" id="ARBA00022862"/>
    </source>
</evidence>
<dbReference type="CDD" id="cd03013">
    <property type="entry name" value="PRX5_like"/>
    <property type="match status" value="1"/>
</dbReference>
<dbReference type="PANTHER" id="PTHR10430">
    <property type="entry name" value="PEROXIREDOXIN"/>
    <property type="match status" value="1"/>
</dbReference>
<dbReference type="Pfam" id="PF08534">
    <property type="entry name" value="Redoxin"/>
    <property type="match status" value="1"/>
</dbReference>
<dbReference type="InterPro" id="IPR013740">
    <property type="entry name" value="Redoxin"/>
</dbReference>
<dbReference type="GO" id="GO:0042744">
    <property type="term" value="P:hydrogen peroxide catabolic process"/>
    <property type="evidence" value="ECO:0007669"/>
    <property type="project" value="TreeGrafter"/>
</dbReference>
<organism evidence="8 9">
    <name type="scientific">Seohaeicola zhoushanensis</name>
    <dbReference type="NCBI Taxonomy" id="1569283"/>
    <lineage>
        <taxon>Bacteria</taxon>
        <taxon>Pseudomonadati</taxon>
        <taxon>Pseudomonadota</taxon>
        <taxon>Alphaproteobacteria</taxon>
        <taxon>Rhodobacterales</taxon>
        <taxon>Roseobacteraceae</taxon>
        <taxon>Seohaeicola</taxon>
    </lineage>
</organism>
<protein>
    <recommendedName>
        <fullName evidence="6">Glutathione-dependent peroxiredoxin</fullName>
        <ecNumber evidence="6">1.11.1.27</ecNumber>
    </recommendedName>
</protein>
<reference evidence="8" key="2">
    <citation type="submission" date="2020-09" db="EMBL/GenBank/DDBJ databases">
        <authorList>
            <person name="Sun Q."/>
            <person name="Kim S."/>
        </authorList>
    </citation>
    <scope>NUCLEOTIDE SEQUENCE</scope>
    <source>
        <strain evidence="8">KCTC 42650</strain>
    </source>
</reference>
<keyword evidence="3 6" id="KW-0560">Oxidoreductase</keyword>
<dbReference type="Proteomes" id="UP000626220">
    <property type="component" value="Unassembled WGS sequence"/>
</dbReference>
<dbReference type="InterPro" id="IPR013766">
    <property type="entry name" value="Thioredoxin_domain"/>
</dbReference>
<evidence type="ECO:0000256" key="5">
    <source>
        <dbReference type="PIRSR" id="PIRSR637944-1"/>
    </source>
</evidence>
<dbReference type="GO" id="GO:0034599">
    <property type="term" value="P:cellular response to oxidative stress"/>
    <property type="evidence" value="ECO:0007669"/>
    <property type="project" value="InterPro"/>
</dbReference>
<gene>
    <name evidence="8" type="ORF">GCM10017056_02470</name>
</gene>
<keyword evidence="2 6" id="KW-0049">Antioxidant</keyword>
<evidence type="ECO:0000259" key="7">
    <source>
        <dbReference type="PROSITE" id="PS51352"/>
    </source>
</evidence>
<reference evidence="8" key="1">
    <citation type="journal article" date="2014" name="Int. J. Syst. Evol. Microbiol.">
        <title>Complete genome sequence of Corynebacterium casei LMG S-19264T (=DSM 44701T), isolated from a smear-ripened cheese.</title>
        <authorList>
            <consortium name="US DOE Joint Genome Institute (JGI-PGF)"/>
            <person name="Walter F."/>
            <person name="Albersmeier A."/>
            <person name="Kalinowski J."/>
            <person name="Ruckert C."/>
        </authorList>
    </citation>
    <scope>NUCLEOTIDE SEQUENCE</scope>
    <source>
        <strain evidence="8">KCTC 42650</strain>
    </source>
</reference>
<dbReference type="GO" id="GO:0008379">
    <property type="term" value="F:thioredoxin peroxidase activity"/>
    <property type="evidence" value="ECO:0007669"/>
    <property type="project" value="InterPro"/>
</dbReference>
<keyword evidence="9" id="KW-1185">Reference proteome</keyword>
<proteinExistence type="inferred from homology"/>
<dbReference type="SUPFAM" id="SSF52833">
    <property type="entry name" value="Thioredoxin-like"/>
    <property type="match status" value="1"/>
</dbReference>
<feature type="domain" description="Thioredoxin" evidence="7">
    <location>
        <begin position="3"/>
        <end position="162"/>
    </location>
</feature>
<comment type="similarity">
    <text evidence="6">Belongs to the peroxiredoxin family. Prx5 subfamily.</text>
</comment>
<dbReference type="PANTHER" id="PTHR10430:SF16">
    <property type="entry name" value="PEROXIREDOXIN-5, MITOCHONDRIAL"/>
    <property type="match status" value="1"/>
</dbReference>